<organism evidence="2 3">
    <name type="scientific">Psylliodes chrysocephalus</name>
    <dbReference type="NCBI Taxonomy" id="3402493"/>
    <lineage>
        <taxon>Eukaryota</taxon>
        <taxon>Metazoa</taxon>
        <taxon>Ecdysozoa</taxon>
        <taxon>Arthropoda</taxon>
        <taxon>Hexapoda</taxon>
        <taxon>Insecta</taxon>
        <taxon>Pterygota</taxon>
        <taxon>Neoptera</taxon>
        <taxon>Endopterygota</taxon>
        <taxon>Coleoptera</taxon>
        <taxon>Polyphaga</taxon>
        <taxon>Cucujiformia</taxon>
        <taxon>Chrysomeloidea</taxon>
        <taxon>Chrysomelidae</taxon>
        <taxon>Galerucinae</taxon>
        <taxon>Alticini</taxon>
        <taxon>Psylliodes</taxon>
    </lineage>
</organism>
<proteinExistence type="predicted"/>
<dbReference type="SUPFAM" id="SSF53098">
    <property type="entry name" value="Ribonuclease H-like"/>
    <property type="match status" value="1"/>
</dbReference>
<dbReference type="Pfam" id="PF14291">
    <property type="entry name" value="DUF4371"/>
    <property type="match status" value="1"/>
</dbReference>
<accession>A0A9P0GAE3</accession>
<dbReference type="PANTHER" id="PTHR45749:SF28">
    <property type="entry name" value="ZINC FINGER MYM-TYPE PROTEIN 1-LIKE-RELATED"/>
    <property type="match status" value="1"/>
</dbReference>
<evidence type="ECO:0000259" key="1">
    <source>
        <dbReference type="Pfam" id="PF14291"/>
    </source>
</evidence>
<evidence type="ECO:0000313" key="2">
    <source>
        <dbReference type="EMBL" id="CAH1108229.1"/>
    </source>
</evidence>
<dbReference type="InterPro" id="IPR025398">
    <property type="entry name" value="DUF4371"/>
</dbReference>
<reference evidence="2" key="1">
    <citation type="submission" date="2022-01" db="EMBL/GenBank/DDBJ databases">
        <authorList>
            <person name="King R."/>
        </authorList>
    </citation>
    <scope>NUCLEOTIDE SEQUENCE</scope>
</reference>
<sequence length="291" mass="33236">MELNDCNFSIQVDDSTDIVQKSQYSTIIRYVNSQGKLVERFLVFHDVSCERTAEALFTLVTSCLEKYDSKSKLVGQCYDGASVMSEQLDGLQSKIKKVTPEAVFVQCLAHRLNLVLSQSYNSISKCRIFFANVNGLPSFFFHHLAKRTHAADVILNKRIPTSVVTRWSSNSKILSLIHNNWNSLKQVFIDILNDPNSNKASIRQSQGYLNMFNGFEFVLLVIIFNEFFSISDVLFDVLQKRSLDINYCVSQIKNAQNQLNTKRSEVIFANIIDSVSLRTELPTEHRDGRIR</sequence>
<name>A0A9P0GAE3_9CUCU</name>
<dbReference type="EMBL" id="OV651815">
    <property type="protein sequence ID" value="CAH1108229.1"/>
    <property type="molecule type" value="Genomic_DNA"/>
</dbReference>
<dbReference type="PANTHER" id="PTHR45749">
    <property type="match status" value="1"/>
</dbReference>
<dbReference type="Proteomes" id="UP001153636">
    <property type="component" value="Chromosome 3"/>
</dbReference>
<gene>
    <name evidence="2" type="ORF">PSYICH_LOCUS9096</name>
</gene>
<dbReference type="InterPro" id="IPR012337">
    <property type="entry name" value="RNaseH-like_sf"/>
</dbReference>
<protein>
    <recommendedName>
        <fullName evidence="1">DUF4371 domain-containing protein</fullName>
    </recommendedName>
</protein>
<dbReference type="OrthoDB" id="8196265at2759"/>
<keyword evidence="3" id="KW-1185">Reference proteome</keyword>
<evidence type="ECO:0000313" key="3">
    <source>
        <dbReference type="Proteomes" id="UP001153636"/>
    </source>
</evidence>
<dbReference type="AlphaFoldDB" id="A0A9P0GAE3"/>
<feature type="domain" description="DUF4371" evidence="1">
    <location>
        <begin position="3"/>
        <end position="90"/>
    </location>
</feature>